<feature type="compositionally biased region" description="Basic and acidic residues" evidence="9">
    <location>
        <begin position="32"/>
        <end position="46"/>
    </location>
</feature>
<dbReference type="Ensembl" id="ENSNMLT00000027628.1">
    <property type="protein sequence ID" value="ENSNMLP00000024699.1"/>
    <property type="gene ID" value="ENSNMLG00000015816.1"/>
</dbReference>
<keyword evidence="7" id="KW-0137">Centromere</keyword>
<evidence type="ECO:0000313" key="11">
    <source>
        <dbReference type="Proteomes" id="UP000694523"/>
    </source>
</evidence>
<reference evidence="10" key="2">
    <citation type="submission" date="2025-09" db="UniProtKB">
        <authorList>
            <consortium name="Ensembl"/>
        </authorList>
    </citation>
    <scope>IDENTIFICATION</scope>
</reference>
<name>A0A8C6TPY7_9GOBI</name>
<evidence type="ECO:0000256" key="2">
    <source>
        <dbReference type="ARBA" id="ARBA00004584"/>
    </source>
</evidence>
<dbReference type="AlphaFoldDB" id="A0A8C6TPY7"/>
<evidence type="ECO:0000256" key="1">
    <source>
        <dbReference type="ARBA" id="ARBA00004123"/>
    </source>
</evidence>
<feature type="coiled-coil region" evidence="8">
    <location>
        <begin position="125"/>
        <end position="190"/>
    </location>
</feature>
<evidence type="ECO:0000256" key="3">
    <source>
        <dbReference type="ARBA" id="ARBA00008191"/>
    </source>
</evidence>
<protein>
    <recommendedName>
        <fullName evidence="4">Centromere protein Q</fullName>
    </recommendedName>
</protein>
<comment type="subcellular location">
    <subcellularLocation>
        <location evidence="2">Chromosome</location>
        <location evidence="2">Centromere</location>
    </subcellularLocation>
    <subcellularLocation>
        <location evidence="1">Nucleus</location>
    </subcellularLocation>
</comment>
<organism evidence="10 11">
    <name type="scientific">Neogobius melanostomus</name>
    <name type="common">round goby</name>
    <dbReference type="NCBI Taxonomy" id="47308"/>
    <lineage>
        <taxon>Eukaryota</taxon>
        <taxon>Metazoa</taxon>
        <taxon>Chordata</taxon>
        <taxon>Craniata</taxon>
        <taxon>Vertebrata</taxon>
        <taxon>Euteleostomi</taxon>
        <taxon>Actinopterygii</taxon>
        <taxon>Neopterygii</taxon>
        <taxon>Teleostei</taxon>
        <taxon>Neoteleostei</taxon>
        <taxon>Acanthomorphata</taxon>
        <taxon>Gobiaria</taxon>
        <taxon>Gobiiformes</taxon>
        <taxon>Gobioidei</taxon>
        <taxon>Gobiidae</taxon>
        <taxon>Benthophilinae</taxon>
        <taxon>Neogobiini</taxon>
        <taxon>Neogobius</taxon>
    </lineage>
</organism>
<dbReference type="InterPro" id="IPR025212">
    <property type="entry name" value="CAD_CENP-Q"/>
</dbReference>
<evidence type="ECO:0000256" key="4">
    <source>
        <dbReference type="ARBA" id="ARBA00016397"/>
    </source>
</evidence>
<dbReference type="PANTHER" id="PTHR31345">
    <property type="entry name" value="CENTROMERE PROTEIN Q"/>
    <property type="match status" value="1"/>
</dbReference>
<evidence type="ECO:0000256" key="6">
    <source>
        <dbReference type="ARBA" id="ARBA00023242"/>
    </source>
</evidence>
<keyword evidence="11" id="KW-1185">Reference proteome</keyword>
<dbReference type="GO" id="GO:0000775">
    <property type="term" value="C:chromosome, centromeric region"/>
    <property type="evidence" value="ECO:0007669"/>
    <property type="project" value="UniProtKB-SubCell"/>
</dbReference>
<dbReference type="Proteomes" id="UP000694523">
    <property type="component" value="Unplaced"/>
</dbReference>
<evidence type="ECO:0000256" key="7">
    <source>
        <dbReference type="ARBA" id="ARBA00023328"/>
    </source>
</evidence>
<keyword evidence="8" id="KW-0175">Coiled coil</keyword>
<evidence type="ECO:0000313" key="10">
    <source>
        <dbReference type="Ensembl" id="ENSNMLP00000024699.1"/>
    </source>
</evidence>
<keyword evidence="5" id="KW-0158">Chromosome</keyword>
<feature type="region of interest" description="Disordered" evidence="9">
    <location>
        <begin position="1"/>
        <end position="67"/>
    </location>
</feature>
<accession>A0A8C6TPY7</accession>
<keyword evidence="6" id="KW-0539">Nucleus</keyword>
<evidence type="ECO:0000256" key="9">
    <source>
        <dbReference type="SAM" id="MobiDB-lite"/>
    </source>
</evidence>
<evidence type="ECO:0000256" key="8">
    <source>
        <dbReference type="SAM" id="Coils"/>
    </source>
</evidence>
<proteinExistence type="inferred from homology"/>
<dbReference type="GO" id="GO:0005634">
    <property type="term" value="C:nucleus"/>
    <property type="evidence" value="ECO:0007669"/>
    <property type="project" value="UniProtKB-SubCell"/>
</dbReference>
<sequence>MGPPRGSNRDATKAPGTKGKSKKLTEAQKQNIELKKQQGPVDDNKLGKKAQKRKAESQAPNIKGQENWKQMSVTSLADLEKNLDLAILATLARKLANKKDFQEHLNVLRKRFLEHCSTLNVPFYKQKLEGAAHRLLEETKKSEAEKQTLNSLEENLRAVVSALEKNEQETNALEHQCSVWRNTLQDQEEEFEQRKEAVVKLPLLWPAKDEITLEAKMRKAVPGSEAETMARKLGEILKNSESLQDAQELLSLAHRHVDELFNLLPEVLYEPSSSRVHRLIQRIQSQQLPPVVVFFGKTL</sequence>
<evidence type="ECO:0000256" key="5">
    <source>
        <dbReference type="ARBA" id="ARBA00022454"/>
    </source>
</evidence>
<comment type="similarity">
    <text evidence="3">Belongs to the CENP-Q/OKP1 family.</text>
</comment>
<dbReference type="PANTHER" id="PTHR31345:SF3">
    <property type="entry name" value="CENTROMERE PROTEIN Q"/>
    <property type="match status" value="1"/>
</dbReference>
<reference evidence="10" key="1">
    <citation type="submission" date="2025-08" db="UniProtKB">
        <authorList>
            <consortium name="Ensembl"/>
        </authorList>
    </citation>
    <scope>IDENTIFICATION</scope>
</reference>